<proteinExistence type="predicted"/>
<dbReference type="SMART" id="SM00225">
    <property type="entry name" value="BTB"/>
    <property type="match status" value="2"/>
</dbReference>
<dbReference type="InterPro" id="IPR047935">
    <property type="entry name" value="BTBD7_BTB_POZ_second"/>
</dbReference>
<feature type="compositionally biased region" description="Basic and acidic residues" evidence="1">
    <location>
        <begin position="1262"/>
        <end position="1280"/>
    </location>
</feature>
<feature type="domain" description="BTB" evidence="2">
    <location>
        <begin position="413"/>
        <end position="482"/>
    </location>
</feature>
<reference evidence="3" key="1">
    <citation type="submission" date="2023-06" db="EMBL/GenBank/DDBJ databases">
        <title>Male Hemibagrus guttatus genome.</title>
        <authorList>
            <person name="Bian C."/>
        </authorList>
    </citation>
    <scope>NUCLEOTIDE SEQUENCE</scope>
    <source>
        <strain evidence="3">Male_cb2023</strain>
        <tissue evidence="3">Muscle</tissue>
    </source>
</reference>
<dbReference type="CDD" id="cd18283">
    <property type="entry name" value="BTB1_POZ_BTBD7"/>
    <property type="match status" value="1"/>
</dbReference>
<dbReference type="InterPro" id="IPR000210">
    <property type="entry name" value="BTB/POZ_dom"/>
</dbReference>
<feature type="compositionally biased region" description="Basic residues" evidence="1">
    <location>
        <begin position="1161"/>
        <end position="1171"/>
    </location>
</feature>
<dbReference type="InterPro" id="IPR047936">
    <property type="entry name" value="BTBD7_BACK"/>
</dbReference>
<feature type="region of interest" description="Disordered" evidence="1">
    <location>
        <begin position="1157"/>
        <end position="1185"/>
    </location>
</feature>
<dbReference type="Proteomes" id="UP001274896">
    <property type="component" value="Unassembled WGS sequence"/>
</dbReference>
<dbReference type="Gene3D" id="1.25.40.420">
    <property type="match status" value="1"/>
</dbReference>
<dbReference type="PANTHER" id="PTHR16064:SF3">
    <property type="entry name" value="BTB_POZ DOMAIN-CONTAINING PROTEIN 7"/>
    <property type="match status" value="1"/>
</dbReference>
<dbReference type="PANTHER" id="PTHR16064">
    <property type="entry name" value="BTB POZ DOMAIN CONTAINING 7"/>
    <property type="match status" value="1"/>
</dbReference>
<feature type="compositionally biased region" description="Basic and acidic residues" evidence="1">
    <location>
        <begin position="1172"/>
        <end position="1185"/>
    </location>
</feature>
<gene>
    <name evidence="3" type="ORF">QTP70_030427</name>
</gene>
<dbReference type="CDD" id="cd18489">
    <property type="entry name" value="BACK_BTBD7"/>
    <property type="match status" value="1"/>
</dbReference>
<name>A0AAE0Q9N9_9TELE</name>
<evidence type="ECO:0000313" key="4">
    <source>
        <dbReference type="Proteomes" id="UP001274896"/>
    </source>
</evidence>
<dbReference type="CDD" id="cd18284">
    <property type="entry name" value="BTB2_POZ_BTBD7"/>
    <property type="match status" value="1"/>
</dbReference>
<dbReference type="InterPro" id="IPR011333">
    <property type="entry name" value="SKP1/BTB/POZ_sf"/>
</dbReference>
<feature type="domain" description="BTB" evidence="2">
    <location>
        <begin position="530"/>
        <end position="607"/>
    </location>
</feature>
<feature type="region of interest" description="Disordered" evidence="1">
    <location>
        <begin position="1227"/>
        <end position="1280"/>
    </location>
</feature>
<protein>
    <recommendedName>
        <fullName evidence="2">BTB domain-containing protein</fullName>
    </recommendedName>
</protein>
<dbReference type="Pfam" id="PF00651">
    <property type="entry name" value="BTB"/>
    <property type="match status" value="2"/>
</dbReference>
<dbReference type="InterPro" id="IPR011705">
    <property type="entry name" value="BACK"/>
</dbReference>
<evidence type="ECO:0000256" key="1">
    <source>
        <dbReference type="SAM" id="MobiDB-lite"/>
    </source>
</evidence>
<feature type="compositionally biased region" description="Basic residues" evidence="1">
    <location>
        <begin position="264"/>
        <end position="273"/>
    </location>
</feature>
<dbReference type="SUPFAM" id="SSF54695">
    <property type="entry name" value="POZ domain"/>
    <property type="match status" value="2"/>
</dbReference>
<keyword evidence="4" id="KW-1185">Reference proteome</keyword>
<sequence length="1280" mass="141336">MLVKVRHQSNSRILCTSAQKRHKCFYFSVAPVVEEILVTPGVEEDAVAPVVEEILVTPGVEEDAVAPVVEEILVTPGVEEDAVAPVVEEILVTPGVEEDAVAPVVEEILVTPGVEEDAVAPVVEEILVTPGVEEDAVAPVVEEILVTPGVEEDAVAPVVEEILVTPGVEEDAVAPVVEEILVTPGVEEDAVAPVVEEILVTPGVEEDAVAPVVEEILVTPGVEEDAVAPDVKDKLGNKSTGGHPVTSSIRRVSKYGVAPAVHVNKRRRKRKKMGVNASSYPHSCSPRIGGHSPTQQTFLGTSYAPQGYGVESKLYSLEHCPEKPQDKKKKSSSLATLKRRFIKRRKASRSADHARHMRDLLSGWDVRDVAALVEEYEGTAALKELSMQACLARPEARTLPQDLASLYQHKYCTDVELIFQDTRFSAHRAVLAARCPFFRTLLSSSPGYSTQLLLDVGTAGIDASMFSALLRYLYTGELGAEDTRLHNVDVLLRLSKEFGTPSSLETDMRELRQRMCNYDSVLCFSSDSEPDEPFVADMSGEEEELKAHKAVLAARSPFFRNLLQRRVRTAEEETTPARIVLNESIIPRKYAGVVLHCMYTDVVELERVVRSSPSAGSLGEAQALAAGKGSMSRAEEAMELYHIALFLEFSMLAQGCEDIVVESISLDSVVPILKWSSQPYGSKWVHRQVLHFLCEEFSHVMTSDVLYELNKEYLLGVIQSDYLQASEQDILKYVVKWGEHQLIRRMADREPNLLSGTAHSVNKRGVKRRDLDVEELKEILSPMLPCVRTEHILPTNSEVLSDTLKRGLISTPPSDMIPTVEGGKANAWLRQKSAGIYVRPRLFTPYVDEAKAVLDEMMVEQTDLVRLRMVRMSNVPDTLYMVNNAVPQCCHMINHQQMAGSQTAPPSVVANEIPVPRLAVVKEMIRRLHELRHTEQVQRAYALNCGEGATVSYELQIRVLREFGLPDGAAELLQNPHKFFPDERFGDESPVLALRPSNRCRVNSTPAVESMFTDLQSVMGLHPPLPPPPPPYHPPTTQQIRSGWRPRVPTQQPSRSFSYPCNHSLLHTQASSKMGSPIYPSTGVKAVPPDCTNPQGRILNPNKKGNMEPVINEFMPDIAMGVSAMSLKDRRLPEVTMEVEGHDPRPLVSTVPPISQCFSGRHPHSSSRKRHAAEPKPDAPQHPHFPDLYELYTHNRNDAAHRLHHALGAQANQRAPPKGETDLTCGLSPDPEPYDEWNPSRRVAGAGAAAAGMGEEGGGIGVRERRSPNKHEYLYRKSAL</sequence>
<dbReference type="GO" id="GO:0061138">
    <property type="term" value="P:morphogenesis of a branching epithelium"/>
    <property type="evidence" value="ECO:0007669"/>
    <property type="project" value="InterPro"/>
</dbReference>
<feature type="region of interest" description="Disordered" evidence="1">
    <location>
        <begin position="1033"/>
        <end position="1056"/>
    </location>
</feature>
<dbReference type="InterPro" id="IPR042345">
    <property type="entry name" value="Btbd7"/>
</dbReference>
<comment type="caution">
    <text evidence="3">The sequence shown here is derived from an EMBL/GenBank/DDBJ whole genome shotgun (WGS) entry which is preliminary data.</text>
</comment>
<dbReference type="AlphaFoldDB" id="A0AAE0Q9N9"/>
<evidence type="ECO:0000313" key="3">
    <source>
        <dbReference type="EMBL" id="KAK3517013.1"/>
    </source>
</evidence>
<feature type="compositionally biased region" description="Low complexity" evidence="1">
    <location>
        <begin position="1241"/>
        <end position="1253"/>
    </location>
</feature>
<dbReference type="InterPro" id="IPR047934">
    <property type="entry name" value="BTBD7_BTB_POZ_first"/>
</dbReference>
<feature type="region of interest" description="Disordered" evidence="1">
    <location>
        <begin position="264"/>
        <end position="290"/>
    </location>
</feature>
<organism evidence="3 4">
    <name type="scientific">Hemibagrus guttatus</name>
    <dbReference type="NCBI Taxonomy" id="175788"/>
    <lineage>
        <taxon>Eukaryota</taxon>
        <taxon>Metazoa</taxon>
        <taxon>Chordata</taxon>
        <taxon>Craniata</taxon>
        <taxon>Vertebrata</taxon>
        <taxon>Euteleostomi</taxon>
        <taxon>Actinopterygii</taxon>
        <taxon>Neopterygii</taxon>
        <taxon>Teleostei</taxon>
        <taxon>Ostariophysi</taxon>
        <taxon>Siluriformes</taxon>
        <taxon>Bagridae</taxon>
        <taxon>Hemibagrus</taxon>
    </lineage>
</organism>
<dbReference type="PROSITE" id="PS50097">
    <property type="entry name" value="BTB"/>
    <property type="match status" value="2"/>
</dbReference>
<dbReference type="Pfam" id="PF07707">
    <property type="entry name" value="BACK"/>
    <property type="match status" value="1"/>
</dbReference>
<evidence type="ECO:0000259" key="2">
    <source>
        <dbReference type="PROSITE" id="PS50097"/>
    </source>
</evidence>
<dbReference type="EMBL" id="JAUCMX010000019">
    <property type="protein sequence ID" value="KAK3517013.1"/>
    <property type="molecule type" value="Genomic_DNA"/>
</dbReference>
<feature type="region of interest" description="Disordered" evidence="1">
    <location>
        <begin position="1084"/>
        <end position="1104"/>
    </location>
</feature>
<accession>A0AAE0Q9N9</accession>
<dbReference type="Gene3D" id="3.30.710.10">
    <property type="entry name" value="Potassium Channel Kv1.1, Chain A"/>
    <property type="match status" value="2"/>
</dbReference>